<keyword evidence="3" id="KW-1185">Reference proteome</keyword>
<keyword evidence="1" id="KW-0812">Transmembrane</keyword>
<organism evidence="2 3">
    <name type="scientific">Pauljensenia hongkongensis</name>
    <dbReference type="NCBI Taxonomy" id="178339"/>
    <lineage>
        <taxon>Bacteria</taxon>
        <taxon>Bacillati</taxon>
        <taxon>Actinomycetota</taxon>
        <taxon>Actinomycetes</taxon>
        <taxon>Actinomycetales</taxon>
        <taxon>Actinomycetaceae</taxon>
        <taxon>Pauljensenia</taxon>
    </lineage>
</organism>
<evidence type="ECO:0000313" key="3">
    <source>
        <dbReference type="Proteomes" id="UP000095214"/>
    </source>
</evidence>
<sequence length="75" mass="8215">MWMLMPSWTLIGQGWWAHAFMIWGVTASNSAVMARGAASLLGWHVLEVVGADLLTVGLGFELIKKVLGLLRGLDY</sequence>
<dbReference type="AlphaFoldDB" id="A0A1D8B315"/>
<evidence type="ECO:0000256" key="1">
    <source>
        <dbReference type="SAM" id="Phobius"/>
    </source>
</evidence>
<name>A0A1D8B315_9ACTO</name>
<protein>
    <submittedName>
        <fullName evidence="2">Uncharacterized protein</fullName>
    </submittedName>
</protein>
<dbReference type="Proteomes" id="UP000095214">
    <property type="component" value="Chromosome"/>
</dbReference>
<evidence type="ECO:0000313" key="2">
    <source>
        <dbReference type="EMBL" id="AOS47509.1"/>
    </source>
</evidence>
<gene>
    <name evidence="2" type="ORF">BH719_06330</name>
</gene>
<accession>A0A1D8B315</accession>
<feature type="transmembrane region" description="Helical" evidence="1">
    <location>
        <begin position="43"/>
        <end position="63"/>
    </location>
</feature>
<dbReference type="KEGG" id="phon:BH719_06330"/>
<keyword evidence="1" id="KW-1133">Transmembrane helix</keyword>
<proteinExistence type="predicted"/>
<dbReference type="EMBL" id="CP017298">
    <property type="protein sequence ID" value="AOS47509.1"/>
    <property type="molecule type" value="Genomic_DNA"/>
</dbReference>
<keyword evidence="1" id="KW-0472">Membrane</keyword>
<reference evidence="2 3" key="1">
    <citation type="submission" date="2016-09" db="EMBL/GenBank/DDBJ databases">
        <title>Complete genome sequence of Actinomyces hongkongensis HKU8.</title>
        <authorList>
            <person name="Gao Y.-X."/>
            <person name="Zhou Y.-Y."/>
            <person name="Xie Y."/>
            <person name="Wang M."/>
            <person name="Wang S.-J."/>
            <person name="Shen S.-G."/>
        </authorList>
    </citation>
    <scope>NUCLEOTIDE SEQUENCE [LARGE SCALE GENOMIC DNA]</scope>
    <source>
        <strain evidence="2 3">HKU8</strain>
    </source>
</reference>